<dbReference type="EMBL" id="MRTJ01000001">
    <property type="protein sequence ID" value="OMF16581.1"/>
    <property type="molecule type" value="Genomic_DNA"/>
</dbReference>
<dbReference type="Proteomes" id="UP000187134">
    <property type="component" value="Unassembled WGS sequence"/>
</dbReference>
<comment type="caution">
    <text evidence="1">The sequence shown here is derived from an EMBL/GenBank/DDBJ whole genome shotgun (WGS) entry which is preliminary data.</text>
</comment>
<reference evidence="1 2" key="1">
    <citation type="submission" date="2016-11" db="EMBL/GenBank/DDBJ databases">
        <title>Paenibacillus species isolates.</title>
        <authorList>
            <person name="Beno S.M."/>
        </authorList>
    </citation>
    <scope>NUCLEOTIDE SEQUENCE [LARGE SCALE GENOMIC DNA]</scope>
    <source>
        <strain evidence="1 2">FSL H8-0246</strain>
    </source>
</reference>
<evidence type="ECO:0000313" key="1">
    <source>
        <dbReference type="EMBL" id="OMF16581.1"/>
    </source>
</evidence>
<accession>A0A1R1C3B8</accession>
<evidence type="ECO:0000313" key="2">
    <source>
        <dbReference type="Proteomes" id="UP000187134"/>
    </source>
</evidence>
<sequence length="67" mass="7728">MNHELFNKINGYLEGVSNLITHFGGCYGHEYQFIKIDSPIERAIELHNTNSNLNGKMSLIGNRFIFR</sequence>
<organism evidence="1 2">
    <name type="scientific">Paenibacillus amylolyticus</name>
    <dbReference type="NCBI Taxonomy" id="1451"/>
    <lineage>
        <taxon>Bacteria</taxon>
        <taxon>Bacillati</taxon>
        <taxon>Bacillota</taxon>
        <taxon>Bacilli</taxon>
        <taxon>Bacillales</taxon>
        <taxon>Paenibacillaceae</taxon>
        <taxon>Paenibacillus</taxon>
    </lineage>
</organism>
<gene>
    <name evidence="1" type="ORF">BK131_00855</name>
</gene>
<proteinExistence type="predicted"/>
<protein>
    <submittedName>
        <fullName evidence="1">Uncharacterized protein</fullName>
    </submittedName>
</protein>
<dbReference type="AlphaFoldDB" id="A0A1R1C3B8"/>
<name>A0A1R1C3B8_PAEAM</name>